<dbReference type="Proteomes" id="UP000231279">
    <property type="component" value="Unassembled WGS sequence"/>
</dbReference>
<dbReference type="OrthoDB" id="1913960at2759"/>
<dbReference type="AlphaFoldDB" id="A0A2G9H0B4"/>
<proteinExistence type="predicted"/>
<dbReference type="Pfam" id="PF05553">
    <property type="entry name" value="DUF761"/>
    <property type="match status" value="1"/>
</dbReference>
<keyword evidence="3" id="KW-1185">Reference proteome</keyword>
<reference evidence="3" key="1">
    <citation type="journal article" date="2018" name="Gigascience">
        <title>Genome assembly of the Pink Ipe (Handroanthus impetiginosus, Bignoniaceae), a highly valued, ecologically keystone Neotropical timber forest tree.</title>
        <authorList>
            <person name="Silva-Junior O.B."/>
            <person name="Grattapaglia D."/>
            <person name="Novaes E."/>
            <person name="Collevatti R.G."/>
        </authorList>
    </citation>
    <scope>NUCLEOTIDE SEQUENCE [LARGE SCALE GENOMIC DNA]</scope>
    <source>
        <strain evidence="3">cv. UFG-1</strain>
    </source>
</reference>
<organism evidence="2 3">
    <name type="scientific">Handroanthus impetiginosus</name>
    <dbReference type="NCBI Taxonomy" id="429701"/>
    <lineage>
        <taxon>Eukaryota</taxon>
        <taxon>Viridiplantae</taxon>
        <taxon>Streptophyta</taxon>
        <taxon>Embryophyta</taxon>
        <taxon>Tracheophyta</taxon>
        <taxon>Spermatophyta</taxon>
        <taxon>Magnoliopsida</taxon>
        <taxon>eudicotyledons</taxon>
        <taxon>Gunneridae</taxon>
        <taxon>Pentapetalae</taxon>
        <taxon>asterids</taxon>
        <taxon>lamiids</taxon>
        <taxon>Lamiales</taxon>
        <taxon>Bignoniaceae</taxon>
        <taxon>Crescentiina</taxon>
        <taxon>Tabebuia alliance</taxon>
        <taxon>Handroanthus</taxon>
    </lineage>
</organism>
<gene>
    <name evidence="2" type="ORF">CDL12_16454</name>
</gene>
<feature type="compositionally biased region" description="Basic and acidic residues" evidence="1">
    <location>
        <begin position="15"/>
        <end position="24"/>
    </location>
</feature>
<dbReference type="InterPro" id="IPR008480">
    <property type="entry name" value="DUF761_pln"/>
</dbReference>
<sequence>MDHHQENSSNGSCRKISDSHDGVGRRRTMALKNFVVKDVNEQADEFIKNFRKQLKIERQESLKRCHETRSKS</sequence>
<comment type="caution">
    <text evidence="2">The sequence shown here is derived from an EMBL/GenBank/DDBJ whole genome shotgun (WGS) entry which is preliminary data.</text>
</comment>
<evidence type="ECO:0000313" key="3">
    <source>
        <dbReference type="Proteomes" id="UP000231279"/>
    </source>
</evidence>
<name>A0A2G9H0B4_9LAMI</name>
<feature type="region of interest" description="Disordered" evidence="1">
    <location>
        <begin position="1"/>
        <end position="24"/>
    </location>
</feature>
<dbReference type="EMBL" id="NKXS01003073">
    <property type="protein sequence ID" value="PIN10964.1"/>
    <property type="molecule type" value="Genomic_DNA"/>
</dbReference>
<accession>A0A2G9H0B4</accession>
<evidence type="ECO:0000313" key="2">
    <source>
        <dbReference type="EMBL" id="PIN10964.1"/>
    </source>
</evidence>
<evidence type="ECO:0000256" key="1">
    <source>
        <dbReference type="SAM" id="MobiDB-lite"/>
    </source>
</evidence>
<protein>
    <submittedName>
        <fullName evidence="2">Uncharacterized protein</fullName>
    </submittedName>
</protein>